<dbReference type="EMBL" id="RAXT01000016">
    <property type="protein sequence ID" value="RKG37793.1"/>
    <property type="molecule type" value="Genomic_DNA"/>
</dbReference>
<accession>A0A3A8FAT1</accession>
<dbReference type="OrthoDB" id="6693802at2"/>
<keyword evidence="2" id="KW-1185">Reference proteome</keyword>
<evidence type="ECO:0000313" key="1">
    <source>
        <dbReference type="EMBL" id="RKG37793.1"/>
    </source>
</evidence>
<protein>
    <submittedName>
        <fullName evidence="1">Uncharacterized protein</fullName>
    </submittedName>
</protein>
<comment type="caution">
    <text evidence="1">The sequence shown here is derived from an EMBL/GenBank/DDBJ whole genome shotgun (WGS) entry which is preliminary data.</text>
</comment>
<sequence length="151" mass="17928">MELGTTSHTGDYPFMDKLHKINHHFDRLYFKSLRKKQYGGIITDCIIVPISVFEEENEDLKWHKKKFIQKHKNRDGDSEASIIFNLYINPLIIQKLSTDEIQQLYCDLIINQLNDPNFKLPKNFDSVVFKLDLKEIVEDFRQQKIPNEDTI</sequence>
<organism evidence="1 2">
    <name type="scientific">Acinetobacter rongchengensis</name>
    <dbReference type="NCBI Taxonomy" id="2419601"/>
    <lineage>
        <taxon>Bacteria</taxon>
        <taxon>Pseudomonadati</taxon>
        <taxon>Pseudomonadota</taxon>
        <taxon>Gammaproteobacteria</taxon>
        <taxon>Moraxellales</taxon>
        <taxon>Moraxellaceae</taxon>
        <taxon>Acinetobacter</taxon>
    </lineage>
</organism>
<dbReference type="AlphaFoldDB" id="A0A3A8FAT1"/>
<name>A0A3A8FAT1_9GAMM</name>
<proteinExistence type="predicted"/>
<evidence type="ECO:0000313" key="2">
    <source>
        <dbReference type="Proteomes" id="UP000280405"/>
    </source>
</evidence>
<dbReference type="Proteomes" id="UP000280405">
    <property type="component" value="Unassembled WGS sequence"/>
</dbReference>
<gene>
    <name evidence="1" type="ORF">D7V20_09570</name>
</gene>
<dbReference type="RefSeq" id="WP_120384064.1">
    <property type="nucleotide sequence ID" value="NZ_RAXT01000016.1"/>
</dbReference>
<reference evidence="1 2" key="1">
    <citation type="submission" date="2018-09" db="EMBL/GenBank/DDBJ databases">
        <title>The draft genome of Acinetobacter spp. strains.</title>
        <authorList>
            <person name="Qin J."/>
            <person name="Feng Y."/>
            <person name="Zong Z."/>
        </authorList>
    </citation>
    <scope>NUCLEOTIDE SEQUENCE [LARGE SCALE GENOMIC DNA]</scope>
    <source>
        <strain evidence="1 2">WCHAc060115</strain>
    </source>
</reference>